<dbReference type="InterPro" id="IPR057326">
    <property type="entry name" value="KR_dom"/>
</dbReference>
<dbReference type="PROSITE" id="PS50075">
    <property type="entry name" value="CARRIER"/>
    <property type="match status" value="2"/>
</dbReference>
<dbReference type="Gene3D" id="1.10.1240.100">
    <property type="match status" value="1"/>
</dbReference>
<feature type="region of interest" description="N-terminal hotdog fold" evidence="9">
    <location>
        <begin position="273"/>
        <end position="395"/>
    </location>
</feature>
<feature type="active site" description="Proton donor; for dehydratase activity" evidence="9">
    <location>
        <position position="470"/>
    </location>
</feature>
<feature type="domain" description="PKS/mFAS DH" evidence="12">
    <location>
        <begin position="1336"/>
        <end position="1621"/>
    </location>
</feature>
<dbReference type="PROSITE" id="PS52004">
    <property type="entry name" value="KS3_2"/>
    <property type="match status" value="2"/>
</dbReference>
<dbReference type="PROSITE" id="PS00012">
    <property type="entry name" value="PHOSPHOPANTETHEINE"/>
    <property type="match status" value="1"/>
</dbReference>
<sequence length="2199" mass="230991">SKGNAGHTLAASGLVSLVCLVQALRHGEIPASLYAEEPSDYIDWSQSAFQIPQALTPWPRTGEKPRLGAVSAFGMSGTNAHAIVEEYVAAPAVATPPAPAVLLVLSAKTPAALRQRIDELAEALRQDDGSTALSAVSYTLLCTRQHFSQRAAIVASDRDHALALLALLAAGERQPNLFRGSVAREFAPQTGLARYAQDRIAAAAGLQHDPAALQECLATLADLYCQGYAIADAALFGPVPPPRAALPTYPFERERLWIETTARRRTGAASHLHPLLHSNTSDLHEQRYSSTFAGDEFFLADHRIGGRRLLPGTAYLEMARAAVQRAARPGPQQFISLREVVWLRPFAVDGEPAELHIRLGVQDDGRIAFQIVSGNADEGGLLHCQGIAVVQDRGEVSPLDAAALAAAASAATLDAADCYALYQSLGMDYGPSHRGIAALELGQEQVIARLQLDFAAHGGEGFGLHPGQLDSALQAAIGLALDSEERTPALPFALDAIEIHQALPAQLQAWVRYSPGSTAQGRVRRLDIDLYDDTGTVFAALRGFATRSLADTAAEAGGPGPDASAADSLPQPVANAAVPAGADPAADAANYLRQLLSGAIKLAPHRIDVTAPLEVYGIDSVMATELTAQLEQVFGPLSKTLFFEYQTIAELSGYFLRSHSARLQQLLGQGSAAPDTARSRAAAAAAVPATNTPTLPLRRTLATARGGDGAMDIAIIGLAGRYPQAPTLEDFWNNLRAGRDSVTEIPAERWDHRPFTEAVGATGKGYCRWGGFLDGVEDFDPQFFGISPREAVVLDPQERLFLQCAYATLEDAGYTRAMLRERVAGNVGVYVGVMYEEYPYLGVQAQLAGTPVALAGSPASCANRVSYYCDFHGPSMTVDSMCSSSLTTIHLACESLLRGECALALAGGVNVSVHPNKYLVLLQGQFSSSVGRCESFGRGGDGYVPGEGVGAVLLKPLAQAEADGDHIYGVIKATAVNHGGKTNGYTVPNPLAQSAVIAQALRRGGIEPGWVSYVEAHGTGTALGDPIEIAGLSKAFGAEALPPQSCAIGSVKSNIGHCESAAGIAGVTKVLLQLRHGQIAPSLHSAELNPKIDFANSPFVVPQRLETWQRPSRDIAGQRRELPRIAGISSFGAGGSNAHVIIQEYRAAAAEPAAGAQLLVLSARTPEQLQARARLLLAALQNAAAAESLADIAYTLQTGREAMGERLALVAADHSAAVMRLQAFLDGRAEEFDDVFAGNAGERRNLAAFADDEAFREALQKWIARGRYSQLAQAWSTGLELDWNLLHRGRSARRVSLPTYPFARVRCWLDLDGAPAPAPVSLAAPRTAVAAGAAAAPRAGLALNEVAGSGGLQFSLRLDGSEFFLRDHRVGGRPVLPGVAYLEIARAAAVQAWNLGAAEALTLQRVVWLRPLAVEASRDVAIRFKPDGDARLNFEIASRETGGETVVHCQGSVLRAAAAAPAPLDLARLQVDCPAQPLDAAALYAIYASAGLEYGPAHRGVRSLHAGSGQVLAGLELPAAAAGDFLLNPALLDAALQAALGMSLQQDGLESARPALPFAIDSVNAVAPCAGQAWAWIRQAAGRSGEEAVRKLDIDLCDAQGRVCVQLRGFAARAVAATGTGASAATALLQPAWLPLNLPQPAGVLSGQRGVLLCGVSEAVAAAVRAAVGGAQFVAVSPSGDSAAQYHAAAAAGLHMLQELLASRPATPVPVQWVVADGSPLQGLAGMLKTARQESPQLQGQLIALETLDDAGAIVRALQQAAASPEQIELRWAEGQSWSRGWQDLIPPAQQTAIWKQRGNYLITGGAGGLGLIFAGEIARRADAPRLFLTGRSALKPAQEAALAALRESGAEVSYHRVDVADAAAVQRLVDEIRAGHGELQGIVHSAGVLRDGFLLRKSADDLRQVLLPKVDGCAALDAASAGHALDFFVCFSSMSSALGNVGQADYAAANGYMDAFAAQRNRQVRRGLRSGRTVSLNWPLWAEGGMGVSDATQARAKDSSGLVPLASADGLRVFYETLASSADQVLVLSGAVQPLRQFLTGRPPLAGAAARPAARASGLSRLAEDGSPISAKQLRAQLVRSVAETLMLDPSEVDEDRPLEALGLDSILSVNWVRDINEGYGVAISVTDIYDHPSIRAMAAHLRKLIAALPPPAPAAPAAQENLDVDAILERLQNGQMDVAEAERLLATLNIAQEKGFG</sequence>
<evidence type="ECO:0000256" key="6">
    <source>
        <dbReference type="ARBA" id="ARBA00022553"/>
    </source>
</evidence>
<dbReference type="Gene3D" id="1.10.1200.10">
    <property type="entry name" value="ACP-like"/>
    <property type="match status" value="2"/>
</dbReference>
<feature type="domain" description="Carrier" evidence="10">
    <location>
        <begin position="2070"/>
        <end position="2147"/>
    </location>
</feature>
<gene>
    <name evidence="13" type="ORF">NM961_02015</name>
</gene>
<dbReference type="SUPFAM" id="SSF47336">
    <property type="entry name" value="ACP-like"/>
    <property type="match status" value="2"/>
</dbReference>
<dbReference type="CDD" id="cd08953">
    <property type="entry name" value="KR_2_SDR_x"/>
    <property type="match status" value="1"/>
</dbReference>
<evidence type="ECO:0000256" key="5">
    <source>
        <dbReference type="ARBA" id="ARBA00022490"/>
    </source>
</evidence>
<dbReference type="Pfam" id="PF14765">
    <property type="entry name" value="PS-DH"/>
    <property type="match status" value="2"/>
</dbReference>
<dbReference type="InterPro" id="IPR016039">
    <property type="entry name" value="Thiolase-like"/>
</dbReference>
<feature type="domain" description="Ketosynthase family 3 (KS3)" evidence="11">
    <location>
        <begin position="710"/>
        <end position="1144"/>
    </location>
</feature>
<comment type="pathway">
    <text evidence="2">Antibiotic biosynthesis.</text>
</comment>
<feature type="non-terminal residue" evidence="13">
    <location>
        <position position="1"/>
    </location>
</feature>
<comment type="similarity">
    <text evidence="3">Belongs to the short-chain dehydrogenases/reductases (SDR) family.</text>
</comment>
<dbReference type="InterPro" id="IPR054514">
    <property type="entry name" value="RhiE-like_linker"/>
</dbReference>
<dbReference type="Gene3D" id="3.40.47.10">
    <property type="match status" value="2"/>
</dbReference>
<evidence type="ECO:0000256" key="2">
    <source>
        <dbReference type="ARBA" id="ARBA00004792"/>
    </source>
</evidence>
<comment type="caution">
    <text evidence="13">The sequence shown here is derived from an EMBL/GenBank/DDBJ whole genome shotgun (WGS) entry which is preliminary data.</text>
</comment>
<feature type="active site" description="Proton donor; for dehydratase activity" evidence="9">
    <location>
        <position position="1533"/>
    </location>
</feature>
<name>A0ABT1QM19_9GAMM</name>
<dbReference type="InterPro" id="IPR050091">
    <property type="entry name" value="PKS_NRPS_Biosynth_Enz"/>
</dbReference>
<keyword evidence="6" id="KW-0597">Phosphoprotein</keyword>
<dbReference type="InterPro" id="IPR049552">
    <property type="entry name" value="PKS_DH_N"/>
</dbReference>
<dbReference type="SMART" id="SM00826">
    <property type="entry name" value="PKS_DH"/>
    <property type="match status" value="2"/>
</dbReference>
<dbReference type="InterPro" id="IPR049551">
    <property type="entry name" value="PKS_DH_C"/>
</dbReference>
<dbReference type="InterPro" id="IPR006162">
    <property type="entry name" value="Ppantetheine_attach_site"/>
</dbReference>
<accession>A0ABT1QM19</accession>
<feature type="domain" description="PKS/mFAS DH" evidence="12">
    <location>
        <begin position="273"/>
        <end position="555"/>
    </location>
</feature>
<evidence type="ECO:0000259" key="12">
    <source>
        <dbReference type="PROSITE" id="PS52019"/>
    </source>
</evidence>
<evidence type="ECO:0000256" key="3">
    <source>
        <dbReference type="ARBA" id="ARBA00006484"/>
    </source>
</evidence>
<dbReference type="Pfam" id="PF21089">
    <property type="entry name" value="PKS_DH_N"/>
    <property type="match status" value="2"/>
</dbReference>
<evidence type="ECO:0000256" key="4">
    <source>
        <dbReference type="ARBA" id="ARBA00022450"/>
    </source>
</evidence>
<dbReference type="InterPro" id="IPR036736">
    <property type="entry name" value="ACP-like_sf"/>
</dbReference>
<dbReference type="InterPro" id="IPR020806">
    <property type="entry name" value="PKS_PP-bd"/>
</dbReference>
<feature type="domain" description="Carrier" evidence="10">
    <location>
        <begin position="583"/>
        <end position="659"/>
    </location>
</feature>
<keyword evidence="5" id="KW-0963">Cytoplasm</keyword>
<evidence type="ECO:0000256" key="7">
    <source>
        <dbReference type="ARBA" id="ARBA00022679"/>
    </source>
</evidence>
<dbReference type="InterPro" id="IPR020841">
    <property type="entry name" value="PKS_Beta-ketoAc_synthase_dom"/>
</dbReference>
<dbReference type="Proteomes" id="UP001165498">
    <property type="component" value="Unassembled WGS sequence"/>
</dbReference>
<dbReference type="Pfam" id="PF22621">
    <property type="entry name" value="CurL-like_PKS_C"/>
    <property type="match status" value="1"/>
</dbReference>
<dbReference type="EMBL" id="JANFQO010000002">
    <property type="protein sequence ID" value="MCQ4163477.1"/>
    <property type="molecule type" value="Genomic_DNA"/>
</dbReference>
<keyword evidence="14" id="KW-1185">Reference proteome</keyword>
<dbReference type="InterPro" id="IPR020807">
    <property type="entry name" value="PKS_DH"/>
</dbReference>
<feature type="region of interest" description="C-terminal hotdog fold" evidence="9">
    <location>
        <begin position="409"/>
        <end position="555"/>
    </location>
</feature>
<evidence type="ECO:0000256" key="9">
    <source>
        <dbReference type="PROSITE-ProRule" id="PRU01363"/>
    </source>
</evidence>
<dbReference type="SMART" id="SM00822">
    <property type="entry name" value="PKS_KR"/>
    <property type="match status" value="1"/>
</dbReference>
<dbReference type="InterPro" id="IPR014031">
    <property type="entry name" value="Ketoacyl_synth_C"/>
</dbReference>
<evidence type="ECO:0000259" key="11">
    <source>
        <dbReference type="PROSITE" id="PS52004"/>
    </source>
</evidence>
<dbReference type="SUPFAM" id="SSF53901">
    <property type="entry name" value="Thiolase-like"/>
    <property type="match status" value="2"/>
</dbReference>
<dbReference type="Pfam" id="PF00550">
    <property type="entry name" value="PP-binding"/>
    <property type="match status" value="2"/>
</dbReference>
<feature type="active site" description="Proton acceptor; for dehydratase activity" evidence="9">
    <location>
        <position position="1368"/>
    </location>
</feature>
<proteinExistence type="inferred from homology"/>
<dbReference type="PROSITE" id="PS52019">
    <property type="entry name" value="PKS_MFAS_DH"/>
    <property type="match status" value="2"/>
</dbReference>
<comment type="subcellular location">
    <subcellularLocation>
        <location evidence="1">Cytoplasm</location>
    </subcellularLocation>
</comment>
<dbReference type="InterPro" id="IPR042104">
    <property type="entry name" value="PKS_dehydratase_sf"/>
</dbReference>
<dbReference type="Gene3D" id="3.10.129.110">
    <property type="entry name" value="Polyketide synthase dehydratase"/>
    <property type="match status" value="2"/>
</dbReference>
<dbReference type="Gene3D" id="3.30.70.3290">
    <property type="match status" value="1"/>
</dbReference>
<evidence type="ECO:0000313" key="14">
    <source>
        <dbReference type="Proteomes" id="UP001165498"/>
    </source>
</evidence>
<dbReference type="InterPro" id="IPR009081">
    <property type="entry name" value="PP-bd_ACP"/>
</dbReference>
<reference evidence="13" key="1">
    <citation type="submission" date="2022-07" db="EMBL/GenBank/DDBJ databases">
        <title>Tahibacter sp., a new gammaproteobacterium isolated from the silt sample collected at pig farm.</title>
        <authorList>
            <person name="Chen H."/>
        </authorList>
    </citation>
    <scope>NUCLEOTIDE SEQUENCE</scope>
    <source>
        <strain evidence="13">P2K</strain>
    </source>
</reference>
<feature type="region of interest" description="C-terminal hotdog fold" evidence="9">
    <location>
        <begin position="1474"/>
        <end position="1621"/>
    </location>
</feature>
<evidence type="ECO:0000256" key="1">
    <source>
        <dbReference type="ARBA" id="ARBA00004496"/>
    </source>
</evidence>
<organism evidence="13 14">
    <name type="scientific">Tahibacter harae</name>
    <dbReference type="NCBI Taxonomy" id="2963937"/>
    <lineage>
        <taxon>Bacteria</taxon>
        <taxon>Pseudomonadati</taxon>
        <taxon>Pseudomonadota</taxon>
        <taxon>Gammaproteobacteria</taxon>
        <taxon>Lysobacterales</taxon>
        <taxon>Rhodanobacteraceae</taxon>
        <taxon>Tahibacter</taxon>
    </lineage>
</organism>
<dbReference type="SMART" id="SM00825">
    <property type="entry name" value="PKS_KS"/>
    <property type="match status" value="1"/>
</dbReference>
<dbReference type="InterPro" id="IPR013968">
    <property type="entry name" value="PKS_KR"/>
</dbReference>
<keyword evidence="4" id="KW-0596">Phosphopantetheine</keyword>
<feature type="region of interest" description="N-terminal hotdog fold" evidence="9">
    <location>
        <begin position="1336"/>
        <end position="1460"/>
    </location>
</feature>
<feature type="active site" description="Proton acceptor; for dehydratase activity" evidence="9">
    <location>
        <position position="302"/>
    </location>
</feature>
<dbReference type="InterPro" id="IPR036291">
    <property type="entry name" value="NAD(P)-bd_dom_sf"/>
</dbReference>
<feature type="domain" description="Ketosynthase family 3 (KS3)" evidence="11">
    <location>
        <begin position="1"/>
        <end position="86"/>
    </location>
</feature>
<dbReference type="Pfam" id="PF00109">
    <property type="entry name" value="ketoacyl-synt"/>
    <property type="match status" value="1"/>
</dbReference>
<dbReference type="PANTHER" id="PTHR43775">
    <property type="entry name" value="FATTY ACID SYNTHASE"/>
    <property type="match status" value="1"/>
</dbReference>
<keyword evidence="8" id="KW-0677">Repeat</keyword>
<dbReference type="SMART" id="SM00823">
    <property type="entry name" value="PKS_PP"/>
    <property type="match status" value="2"/>
</dbReference>
<dbReference type="RefSeq" id="WP_255910677.1">
    <property type="nucleotide sequence ID" value="NZ_JANFQO010000002.1"/>
</dbReference>
<dbReference type="Pfam" id="PF08659">
    <property type="entry name" value="KR"/>
    <property type="match status" value="1"/>
</dbReference>
<dbReference type="SMART" id="SM01294">
    <property type="entry name" value="PKS_PP_betabranch"/>
    <property type="match status" value="1"/>
</dbReference>
<evidence type="ECO:0000259" key="10">
    <source>
        <dbReference type="PROSITE" id="PS50075"/>
    </source>
</evidence>
<dbReference type="PANTHER" id="PTHR43775:SF37">
    <property type="entry name" value="SI:DKEY-61P9.11"/>
    <property type="match status" value="1"/>
</dbReference>
<dbReference type="InterPro" id="IPR049900">
    <property type="entry name" value="PKS_mFAS_DH"/>
</dbReference>
<dbReference type="SUPFAM" id="SSF51735">
    <property type="entry name" value="NAD(P)-binding Rossmann-fold domains"/>
    <property type="match status" value="1"/>
</dbReference>
<dbReference type="Gene3D" id="3.40.50.720">
    <property type="entry name" value="NAD(P)-binding Rossmann-like Domain"/>
    <property type="match status" value="1"/>
</dbReference>
<dbReference type="Pfam" id="PF02801">
    <property type="entry name" value="Ketoacyl-synt_C"/>
    <property type="match status" value="2"/>
</dbReference>
<protein>
    <submittedName>
        <fullName evidence="13">SDR family NAD(P)-dependent oxidoreductase</fullName>
    </submittedName>
</protein>
<evidence type="ECO:0000313" key="13">
    <source>
        <dbReference type="EMBL" id="MCQ4163477.1"/>
    </source>
</evidence>
<dbReference type="InterPro" id="IPR014030">
    <property type="entry name" value="Ketoacyl_synth_N"/>
</dbReference>
<dbReference type="CDD" id="cd00833">
    <property type="entry name" value="PKS"/>
    <property type="match status" value="1"/>
</dbReference>
<keyword evidence="7" id="KW-0808">Transferase</keyword>
<dbReference type="Pfam" id="PF22336">
    <property type="entry name" value="RhiE-like_linker"/>
    <property type="match status" value="1"/>
</dbReference>
<evidence type="ECO:0000256" key="8">
    <source>
        <dbReference type="ARBA" id="ARBA00022737"/>
    </source>
</evidence>